<dbReference type="Pfam" id="PF13577">
    <property type="entry name" value="SnoaL_4"/>
    <property type="match status" value="1"/>
</dbReference>
<dbReference type="AlphaFoldDB" id="A0A0D2BJS1"/>
<reference evidence="2 3" key="1">
    <citation type="submission" date="2015-01" db="EMBL/GenBank/DDBJ databases">
        <title>The Genome Sequence of Exophiala xenobiotica CBS118157.</title>
        <authorList>
            <consortium name="The Broad Institute Genomics Platform"/>
            <person name="Cuomo C."/>
            <person name="de Hoog S."/>
            <person name="Gorbushina A."/>
            <person name="Stielow B."/>
            <person name="Teixiera M."/>
            <person name="Abouelleil A."/>
            <person name="Chapman S.B."/>
            <person name="Priest M."/>
            <person name="Young S.K."/>
            <person name="Wortman J."/>
            <person name="Nusbaum C."/>
            <person name="Birren B."/>
        </authorList>
    </citation>
    <scope>NUCLEOTIDE SEQUENCE [LARGE SCALE GENOMIC DNA]</scope>
    <source>
        <strain evidence="2 3">CBS 118157</strain>
    </source>
</reference>
<dbReference type="EMBL" id="KN847321">
    <property type="protein sequence ID" value="KIW52706.1"/>
    <property type="molecule type" value="Genomic_DNA"/>
</dbReference>
<feature type="domain" description="SnoaL-like" evidence="1">
    <location>
        <begin position="9"/>
        <end position="137"/>
    </location>
</feature>
<dbReference type="InterPro" id="IPR037401">
    <property type="entry name" value="SnoaL-like"/>
</dbReference>
<dbReference type="InterPro" id="IPR032710">
    <property type="entry name" value="NTF2-like_dom_sf"/>
</dbReference>
<organism evidence="2 3">
    <name type="scientific">Exophiala xenobiotica</name>
    <dbReference type="NCBI Taxonomy" id="348802"/>
    <lineage>
        <taxon>Eukaryota</taxon>
        <taxon>Fungi</taxon>
        <taxon>Dikarya</taxon>
        <taxon>Ascomycota</taxon>
        <taxon>Pezizomycotina</taxon>
        <taxon>Eurotiomycetes</taxon>
        <taxon>Chaetothyriomycetidae</taxon>
        <taxon>Chaetothyriales</taxon>
        <taxon>Herpotrichiellaceae</taxon>
        <taxon>Exophiala</taxon>
    </lineage>
</organism>
<dbReference type="STRING" id="348802.A0A0D2BJS1"/>
<dbReference type="Gene3D" id="3.10.450.50">
    <property type="match status" value="1"/>
</dbReference>
<dbReference type="RefSeq" id="XP_013313290.1">
    <property type="nucleotide sequence ID" value="XM_013457836.1"/>
</dbReference>
<name>A0A0D2BJS1_9EURO</name>
<protein>
    <recommendedName>
        <fullName evidence="1">SnoaL-like domain-containing protein</fullName>
    </recommendedName>
</protein>
<keyword evidence="3" id="KW-1185">Reference proteome</keyword>
<dbReference type="Proteomes" id="UP000054342">
    <property type="component" value="Unassembled WGS sequence"/>
</dbReference>
<gene>
    <name evidence="2" type="ORF">PV05_08330</name>
</gene>
<evidence type="ECO:0000313" key="3">
    <source>
        <dbReference type="Proteomes" id="UP000054342"/>
    </source>
</evidence>
<dbReference type="HOGENOM" id="CLU_106738_1_0_1"/>
<dbReference type="OrthoDB" id="2148716at2759"/>
<evidence type="ECO:0000313" key="2">
    <source>
        <dbReference type="EMBL" id="KIW52706.1"/>
    </source>
</evidence>
<sequence length="155" mass="17015">MALPFALQSISTREAIADAVYRAVQGIDTNDLPLFKSALTEDVSMEATGMGVIQADDIVNKMFSGVGPMDTTHIISNIRINAEEDGHTASMTAYAVAQHFRKGEGHDPAAPGLLSGGIYTLELVKDSKDGLWKVRKWVVDFKWMQGDRSIMTWQQ</sequence>
<dbReference type="SUPFAM" id="SSF54427">
    <property type="entry name" value="NTF2-like"/>
    <property type="match status" value="1"/>
</dbReference>
<dbReference type="GeneID" id="25330238"/>
<proteinExistence type="predicted"/>
<evidence type="ECO:0000259" key="1">
    <source>
        <dbReference type="Pfam" id="PF13577"/>
    </source>
</evidence>
<accession>A0A0D2BJS1</accession>